<keyword evidence="8" id="KW-1185">Reference proteome</keyword>
<dbReference type="InterPro" id="IPR039425">
    <property type="entry name" value="RNA_pol_sigma-70-like"/>
</dbReference>
<dbReference type="InterPro" id="IPR007627">
    <property type="entry name" value="RNA_pol_sigma70_r2"/>
</dbReference>
<dbReference type="Pfam" id="PF08281">
    <property type="entry name" value="Sigma70_r4_2"/>
    <property type="match status" value="1"/>
</dbReference>
<sequence length="171" mass="20195">MNDNQLIEIKKGNLKAFYGAFEAHNVKLYQYIYNRTGNAYYAEETVQLTFIRLWEKREGLSEEYSLSIQLFRIAKSILIDLSRRETRRQTRELSDMFISGPTESERLMYKEQLENVLSAIDQLPDQSRKVFQLSRLDNLSHKEIGEQLSISPKTVESHITRALKHLRKTFF</sequence>
<evidence type="ECO:0000256" key="3">
    <source>
        <dbReference type="ARBA" id="ARBA00023082"/>
    </source>
</evidence>
<reference evidence="7" key="1">
    <citation type="journal article" date="2014" name="Int. J. Syst. Evol. Microbiol.">
        <title>Complete genome sequence of Corynebacterium casei LMG S-19264T (=DSM 44701T), isolated from a smear-ripened cheese.</title>
        <authorList>
            <consortium name="US DOE Joint Genome Institute (JGI-PGF)"/>
            <person name="Walter F."/>
            <person name="Albersmeier A."/>
            <person name="Kalinowski J."/>
            <person name="Ruckert C."/>
        </authorList>
    </citation>
    <scope>NUCLEOTIDE SEQUENCE</scope>
    <source>
        <strain evidence="7">CGMCC 1.15448</strain>
    </source>
</reference>
<keyword evidence="7" id="KW-0240">DNA-directed RNA polymerase</keyword>
<accession>A0A8J2UJT2</accession>
<dbReference type="RefSeq" id="WP_188938089.1">
    <property type="nucleotide sequence ID" value="NZ_BMJC01000008.1"/>
</dbReference>
<comment type="similarity">
    <text evidence="1">Belongs to the sigma-70 factor family. ECF subfamily.</text>
</comment>
<evidence type="ECO:0000259" key="6">
    <source>
        <dbReference type="Pfam" id="PF08281"/>
    </source>
</evidence>
<dbReference type="GO" id="GO:0006352">
    <property type="term" value="P:DNA-templated transcription initiation"/>
    <property type="evidence" value="ECO:0007669"/>
    <property type="project" value="InterPro"/>
</dbReference>
<dbReference type="InterPro" id="IPR013325">
    <property type="entry name" value="RNA_pol_sigma_r2"/>
</dbReference>
<feature type="domain" description="RNA polymerase sigma factor 70 region 4 type 2" evidence="6">
    <location>
        <begin position="114"/>
        <end position="166"/>
    </location>
</feature>
<dbReference type="GO" id="GO:0000428">
    <property type="term" value="C:DNA-directed RNA polymerase complex"/>
    <property type="evidence" value="ECO:0007669"/>
    <property type="project" value="UniProtKB-KW"/>
</dbReference>
<name>A0A8J2UJT2_9BACT</name>
<evidence type="ECO:0000313" key="8">
    <source>
        <dbReference type="Proteomes" id="UP000607559"/>
    </source>
</evidence>
<dbReference type="PANTHER" id="PTHR43133">
    <property type="entry name" value="RNA POLYMERASE ECF-TYPE SIGMA FACTO"/>
    <property type="match status" value="1"/>
</dbReference>
<keyword evidence="4" id="KW-0804">Transcription</keyword>
<dbReference type="CDD" id="cd06171">
    <property type="entry name" value="Sigma70_r4"/>
    <property type="match status" value="1"/>
</dbReference>
<dbReference type="NCBIfam" id="TIGR02937">
    <property type="entry name" value="sigma70-ECF"/>
    <property type="match status" value="1"/>
</dbReference>
<dbReference type="Proteomes" id="UP000607559">
    <property type="component" value="Unassembled WGS sequence"/>
</dbReference>
<evidence type="ECO:0000256" key="1">
    <source>
        <dbReference type="ARBA" id="ARBA00010641"/>
    </source>
</evidence>
<dbReference type="GO" id="GO:0016987">
    <property type="term" value="F:sigma factor activity"/>
    <property type="evidence" value="ECO:0007669"/>
    <property type="project" value="UniProtKB-KW"/>
</dbReference>
<protein>
    <submittedName>
        <fullName evidence="7">DNA-directed RNA polymerase sigma-70 factor</fullName>
    </submittedName>
</protein>
<dbReference type="InterPro" id="IPR036388">
    <property type="entry name" value="WH-like_DNA-bd_sf"/>
</dbReference>
<keyword evidence="2" id="KW-0805">Transcription regulation</keyword>
<proteinExistence type="inferred from homology"/>
<dbReference type="InterPro" id="IPR013324">
    <property type="entry name" value="RNA_pol_sigma_r3/r4-like"/>
</dbReference>
<dbReference type="SUPFAM" id="SSF88946">
    <property type="entry name" value="Sigma2 domain of RNA polymerase sigma factors"/>
    <property type="match status" value="1"/>
</dbReference>
<dbReference type="EMBL" id="BMJC01000008">
    <property type="protein sequence ID" value="GGB25176.1"/>
    <property type="molecule type" value="Genomic_DNA"/>
</dbReference>
<dbReference type="Gene3D" id="1.10.10.10">
    <property type="entry name" value="Winged helix-like DNA-binding domain superfamily/Winged helix DNA-binding domain"/>
    <property type="match status" value="1"/>
</dbReference>
<dbReference type="Gene3D" id="1.10.1740.10">
    <property type="match status" value="1"/>
</dbReference>
<organism evidence="7 8">
    <name type="scientific">Puia dinghuensis</name>
    <dbReference type="NCBI Taxonomy" id="1792502"/>
    <lineage>
        <taxon>Bacteria</taxon>
        <taxon>Pseudomonadati</taxon>
        <taxon>Bacteroidota</taxon>
        <taxon>Chitinophagia</taxon>
        <taxon>Chitinophagales</taxon>
        <taxon>Chitinophagaceae</taxon>
        <taxon>Puia</taxon>
    </lineage>
</organism>
<dbReference type="GO" id="GO:0003677">
    <property type="term" value="F:DNA binding"/>
    <property type="evidence" value="ECO:0007669"/>
    <property type="project" value="InterPro"/>
</dbReference>
<dbReference type="InterPro" id="IPR013249">
    <property type="entry name" value="RNA_pol_sigma70_r4_t2"/>
</dbReference>
<gene>
    <name evidence="7" type="ORF">GCM10011511_56410</name>
</gene>
<reference evidence="7" key="2">
    <citation type="submission" date="2020-09" db="EMBL/GenBank/DDBJ databases">
        <authorList>
            <person name="Sun Q."/>
            <person name="Zhou Y."/>
        </authorList>
    </citation>
    <scope>NUCLEOTIDE SEQUENCE</scope>
    <source>
        <strain evidence="7">CGMCC 1.15448</strain>
    </source>
</reference>
<keyword evidence="3" id="KW-0731">Sigma factor</keyword>
<evidence type="ECO:0000313" key="7">
    <source>
        <dbReference type="EMBL" id="GGB25176.1"/>
    </source>
</evidence>
<dbReference type="InterPro" id="IPR014284">
    <property type="entry name" value="RNA_pol_sigma-70_dom"/>
</dbReference>
<dbReference type="Pfam" id="PF04542">
    <property type="entry name" value="Sigma70_r2"/>
    <property type="match status" value="1"/>
</dbReference>
<dbReference type="AlphaFoldDB" id="A0A8J2UJT2"/>
<feature type="domain" description="RNA polymerase sigma-70 region 2" evidence="5">
    <location>
        <begin position="21"/>
        <end position="88"/>
    </location>
</feature>
<dbReference type="PANTHER" id="PTHR43133:SF46">
    <property type="entry name" value="RNA POLYMERASE SIGMA-70 FACTOR ECF SUBFAMILY"/>
    <property type="match status" value="1"/>
</dbReference>
<evidence type="ECO:0000259" key="5">
    <source>
        <dbReference type="Pfam" id="PF04542"/>
    </source>
</evidence>
<comment type="caution">
    <text evidence="7">The sequence shown here is derived from an EMBL/GenBank/DDBJ whole genome shotgun (WGS) entry which is preliminary data.</text>
</comment>
<evidence type="ECO:0000256" key="2">
    <source>
        <dbReference type="ARBA" id="ARBA00023015"/>
    </source>
</evidence>
<dbReference type="SUPFAM" id="SSF88659">
    <property type="entry name" value="Sigma3 and sigma4 domains of RNA polymerase sigma factors"/>
    <property type="match status" value="1"/>
</dbReference>
<evidence type="ECO:0000256" key="4">
    <source>
        <dbReference type="ARBA" id="ARBA00023163"/>
    </source>
</evidence>